<organism evidence="1 2">
    <name type="scientific">Rufibacter roseus</name>
    <dbReference type="NCBI Taxonomy" id="1567108"/>
    <lineage>
        <taxon>Bacteria</taxon>
        <taxon>Pseudomonadati</taxon>
        <taxon>Bacteroidota</taxon>
        <taxon>Cytophagia</taxon>
        <taxon>Cytophagales</taxon>
        <taxon>Hymenobacteraceae</taxon>
        <taxon>Rufibacter</taxon>
    </lineage>
</organism>
<proteinExistence type="predicted"/>
<evidence type="ECO:0008006" key="3">
    <source>
        <dbReference type="Google" id="ProtNLM"/>
    </source>
</evidence>
<protein>
    <recommendedName>
        <fullName evidence="3">DNA-directed DNA polymerase family A palm domain-containing protein</fullName>
    </recommendedName>
</protein>
<sequence>MEENISEPLVAVPTNFDINGFIEKHSTEGIGNFNKDILLYYIGLITSVPSRDFDLITESGYVPLSSKLLQGIAHNYLQYIKYLEKYRVIERLEQYQKAGMMTMREGKLVALPGKCMGYRFRPKYQTEVRYVPLTDTRFIKRLSKMANVKTDAKDVYPFLHRWFRDKRLNIDIKGAENFFRKYLGIEGNAYPEPSARLKFNAYMHPLRMLKEGNGNFTFTIDGTGRRLHNPFTYMKREAKQFITWGKDNKKLVSIDIKNSQPYLLLGLLSGELYGLDEEFVGALNNLRANGTGNLTITERKLNLKSFNASVVGLLDRLSILDNTSSPKRPSTKAVSMSFNTPYSLKCLYNEHLCIIEHIFLRSSSSMSSRISSSIMLVDIFNRNIKNNDYSLPEDTLRYRQGVIDSTFYPFMKDRFEEELGVRYIDMKALKKDVLAVFYSKVNGGPYLNARKKVFAKYFPTVVAFLDLLKGKNFLGDKSYTLPVTLLQRLESHLMLDRIAKRIASRNPNLPLFTIHDNLVTLEGYEDFVEGIIKEEMEKCIGVAPMVAVEPWVEKTA</sequence>
<accession>A0ABW2DH61</accession>
<reference evidence="2" key="1">
    <citation type="journal article" date="2019" name="Int. J. Syst. Evol. Microbiol.">
        <title>The Global Catalogue of Microorganisms (GCM) 10K type strain sequencing project: providing services to taxonomists for standard genome sequencing and annotation.</title>
        <authorList>
            <consortium name="The Broad Institute Genomics Platform"/>
            <consortium name="The Broad Institute Genome Sequencing Center for Infectious Disease"/>
            <person name="Wu L."/>
            <person name="Ma J."/>
        </authorList>
    </citation>
    <scope>NUCLEOTIDE SEQUENCE [LARGE SCALE GENOMIC DNA]</scope>
    <source>
        <strain evidence="2">CGMCC 4.7393</strain>
    </source>
</reference>
<dbReference type="EMBL" id="JBHSYQ010000003">
    <property type="protein sequence ID" value="MFC6996388.1"/>
    <property type="molecule type" value="Genomic_DNA"/>
</dbReference>
<comment type="caution">
    <text evidence="1">The sequence shown here is derived from an EMBL/GenBank/DDBJ whole genome shotgun (WGS) entry which is preliminary data.</text>
</comment>
<evidence type="ECO:0000313" key="2">
    <source>
        <dbReference type="Proteomes" id="UP001596405"/>
    </source>
</evidence>
<keyword evidence="2" id="KW-1185">Reference proteome</keyword>
<name>A0ABW2DH61_9BACT</name>
<gene>
    <name evidence="1" type="ORF">ACFQHR_02070</name>
</gene>
<dbReference type="Proteomes" id="UP001596405">
    <property type="component" value="Unassembled WGS sequence"/>
</dbReference>
<evidence type="ECO:0000313" key="1">
    <source>
        <dbReference type="EMBL" id="MFC6996388.1"/>
    </source>
</evidence>
<dbReference type="RefSeq" id="WP_153042145.1">
    <property type="nucleotide sequence ID" value="NZ_JBHSYQ010000003.1"/>
</dbReference>